<dbReference type="Proteomes" id="UP000236655">
    <property type="component" value="Chromosome"/>
</dbReference>
<accession>A0A2I7N825</accession>
<evidence type="ECO:0000313" key="3">
    <source>
        <dbReference type="Proteomes" id="UP000236655"/>
    </source>
</evidence>
<organism evidence="2 3">
    <name type="scientific">Aquella oligotrophica</name>
    <dbReference type="NCBI Taxonomy" id="2067065"/>
    <lineage>
        <taxon>Bacteria</taxon>
        <taxon>Pseudomonadati</taxon>
        <taxon>Pseudomonadota</taxon>
        <taxon>Betaproteobacteria</taxon>
        <taxon>Neisseriales</taxon>
        <taxon>Neisseriaceae</taxon>
        <taxon>Aquella</taxon>
    </lineage>
</organism>
<protein>
    <submittedName>
        <fullName evidence="2">Uncharacterized protein</fullName>
    </submittedName>
</protein>
<gene>
    <name evidence="2" type="ORF">CUN60_09880</name>
</gene>
<name>A0A2I7N825_9NEIS</name>
<proteinExistence type="predicted"/>
<dbReference type="EMBL" id="CP024847">
    <property type="protein sequence ID" value="AUR52592.1"/>
    <property type="molecule type" value="Genomic_DNA"/>
</dbReference>
<keyword evidence="3" id="KW-1185">Reference proteome</keyword>
<sequence length="150" mass="16481">MRLKLMFAVAVSVFSAAYADCSFTFVNKSHAPVTLQGYFLENGDDQSKDAWITVDPTRQVTQVRSGKKCNTVYKHSGQVATRIDLKNSSGYWIGNKGFLFAADRSYSHYSGDRAMADDGTKVTLSNGAKISGKEFKVVICQPDVDSDNCN</sequence>
<evidence type="ECO:0000313" key="2">
    <source>
        <dbReference type="EMBL" id="AUR52592.1"/>
    </source>
</evidence>
<reference evidence="3" key="1">
    <citation type="submission" date="2017-11" db="EMBL/GenBank/DDBJ databases">
        <authorList>
            <person name="Chan K.G."/>
            <person name="Lee L.S."/>
        </authorList>
    </citation>
    <scope>NUCLEOTIDE SEQUENCE [LARGE SCALE GENOMIC DNA]</scope>
    <source>
        <strain evidence="3">DSM 100970</strain>
    </source>
</reference>
<dbReference type="RefSeq" id="WP_102951881.1">
    <property type="nucleotide sequence ID" value="NZ_CP024847.1"/>
</dbReference>
<feature type="signal peptide" evidence="1">
    <location>
        <begin position="1"/>
        <end position="19"/>
    </location>
</feature>
<feature type="chain" id="PRO_5014359388" evidence="1">
    <location>
        <begin position="20"/>
        <end position="150"/>
    </location>
</feature>
<keyword evidence="1" id="KW-0732">Signal</keyword>
<dbReference type="AlphaFoldDB" id="A0A2I7N825"/>
<evidence type="ECO:0000256" key="1">
    <source>
        <dbReference type="SAM" id="SignalP"/>
    </source>
</evidence>
<dbReference type="KEGG" id="nba:CUN60_09880"/>